<dbReference type="OMA" id="SSIHIME"/>
<dbReference type="EMBL" id="PZQS01000004">
    <property type="protein sequence ID" value="PVD31479.1"/>
    <property type="molecule type" value="Genomic_DNA"/>
</dbReference>
<feature type="region of interest" description="Disordered" evidence="1">
    <location>
        <begin position="379"/>
        <end position="405"/>
    </location>
</feature>
<dbReference type="CDD" id="cd00934">
    <property type="entry name" value="PTB"/>
    <property type="match status" value="1"/>
</dbReference>
<protein>
    <submittedName>
        <fullName evidence="2">Uncharacterized protein</fullName>
    </submittedName>
</protein>
<dbReference type="AlphaFoldDB" id="A0A2T7PDJ5"/>
<accession>A0A2T7PDJ5</accession>
<proteinExistence type="predicted"/>
<evidence type="ECO:0000313" key="3">
    <source>
        <dbReference type="Proteomes" id="UP000245119"/>
    </source>
</evidence>
<organism evidence="2 3">
    <name type="scientific">Pomacea canaliculata</name>
    <name type="common">Golden apple snail</name>
    <dbReference type="NCBI Taxonomy" id="400727"/>
    <lineage>
        <taxon>Eukaryota</taxon>
        <taxon>Metazoa</taxon>
        <taxon>Spiralia</taxon>
        <taxon>Lophotrochozoa</taxon>
        <taxon>Mollusca</taxon>
        <taxon>Gastropoda</taxon>
        <taxon>Caenogastropoda</taxon>
        <taxon>Architaenioglossa</taxon>
        <taxon>Ampullarioidea</taxon>
        <taxon>Ampullariidae</taxon>
        <taxon>Pomacea</taxon>
    </lineage>
</organism>
<dbReference type="OrthoDB" id="6077968at2759"/>
<gene>
    <name evidence="2" type="ORF">C0Q70_06891</name>
</gene>
<keyword evidence="3" id="KW-1185">Reference proteome</keyword>
<dbReference type="Proteomes" id="UP000245119">
    <property type="component" value="Linkage Group LG4"/>
</dbReference>
<reference evidence="2 3" key="1">
    <citation type="submission" date="2018-04" db="EMBL/GenBank/DDBJ databases">
        <title>The genome of golden apple snail Pomacea canaliculata provides insight into stress tolerance and invasive adaptation.</title>
        <authorList>
            <person name="Liu C."/>
            <person name="Liu B."/>
            <person name="Ren Y."/>
            <person name="Zhang Y."/>
            <person name="Wang H."/>
            <person name="Li S."/>
            <person name="Jiang F."/>
            <person name="Yin L."/>
            <person name="Zhang G."/>
            <person name="Qian W."/>
            <person name="Fan W."/>
        </authorList>
    </citation>
    <scope>NUCLEOTIDE SEQUENCE [LARGE SCALE GENOMIC DNA]</scope>
    <source>
        <strain evidence="2">SZHN2017</strain>
        <tissue evidence="2">Muscle</tissue>
    </source>
</reference>
<evidence type="ECO:0000313" key="2">
    <source>
        <dbReference type="EMBL" id="PVD31479.1"/>
    </source>
</evidence>
<evidence type="ECO:0000256" key="1">
    <source>
        <dbReference type="SAM" id="MobiDB-lite"/>
    </source>
</evidence>
<sequence length="512" mass="56938">MAQIERKVRFLGIWHENVITDTTMRQIIARAHAEKGQKARLRLTPKGLSVSRTVVFQEQSLTAFPLHNIYFLTLNQRHPTCLLCIVADPTRKYGIVAVKAATVLDAQQIIDTFNRLKNDPTLQPGNVVLSRKEDGNWTLRDRSVHNVNRHLTEVFHESPPGTPVIGTISNGEVVGYSRPTNPPVLNHEGEMLVARTSSGGFGYGSRMSTSGGSQNGDLTDIRNEVEHLSRELQDIRVMVERGGSRRESSSSKHMEDGSHYISSEVRAMGGDLQRNGRIPTDEWIESRPGEARVVVTDHRKGTPTTSTAGVVHAHGGGNLTLANGRMYRQITVPEALPRDDRDPASPTDTIVSGHHSHYEDVDQTFMSLPSAYSVRRRVSPERVPVPQDKERKWSASSSIASSRMGSGHVTFNPAVYHHGRESKSRTLRYKAGLSVPSTVVRPIEETYRLPKNATWRRQQHVYVVPDAQGHLVVTPAAGVVPGRRMRPASVHVMQGNGLRVFDEREELDDAFL</sequence>
<name>A0A2T7PDJ5_POMCA</name>
<comment type="caution">
    <text evidence="2">The sequence shown here is derived from an EMBL/GenBank/DDBJ whole genome shotgun (WGS) entry which is preliminary data.</text>
</comment>